<keyword evidence="4" id="KW-0813">Transport</keyword>
<dbReference type="InterPro" id="IPR039428">
    <property type="entry name" value="NUOK/Mnh_C1-like"/>
</dbReference>
<evidence type="ECO:0000256" key="11">
    <source>
        <dbReference type="ARBA" id="ARBA00031586"/>
    </source>
</evidence>
<evidence type="ECO:0000256" key="10">
    <source>
        <dbReference type="ARBA" id="ARBA00023136"/>
    </source>
</evidence>
<keyword evidence="7 12" id="KW-1133">Transmembrane helix</keyword>
<dbReference type="PANTHER" id="PTHR11434:SF16">
    <property type="entry name" value="NADH-UBIQUINONE OXIDOREDUCTASE CHAIN 4L"/>
    <property type="match status" value="1"/>
</dbReference>
<protein>
    <recommendedName>
        <fullName evidence="3">NADH-ubiquinone oxidoreductase chain 4L</fullName>
    </recommendedName>
    <alternativeName>
        <fullName evidence="11">NADH dehydrogenase subunit 4L</fullName>
    </alternativeName>
</protein>
<proteinExistence type="inferred from homology"/>
<dbReference type="RefSeq" id="YP_009159662.1">
    <property type="nucleotide sequence ID" value="NC_027612.1"/>
</dbReference>
<dbReference type="GO" id="GO:0030964">
    <property type="term" value="C:NADH dehydrogenase complex"/>
    <property type="evidence" value="ECO:0007669"/>
    <property type="project" value="TreeGrafter"/>
</dbReference>
<keyword evidence="5 12" id="KW-0812">Transmembrane</keyword>
<evidence type="ECO:0000256" key="8">
    <source>
        <dbReference type="ARBA" id="ARBA00023027"/>
    </source>
</evidence>
<comment type="similarity">
    <text evidence="2">Belongs to the complex I subunit 4L family.</text>
</comment>
<evidence type="ECO:0000256" key="3">
    <source>
        <dbReference type="ARBA" id="ARBA00016612"/>
    </source>
</evidence>
<keyword evidence="8" id="KW-0520">NAD</keyword>
<dbReference type="HAMAP" id="MF_01456">
    <property type="entry name" value="NDH1_NuoK"/>
    <property type="match status" value="1"/>
</dbReference>
<dbReference type="Pfam" id="PF00420">
    <property type="entry name" value="Oxidored_q2"/>
    <property type="match status" value="1"/>
</dbReference>
<feature type="transmembrane region" description="Helical" evidence="12">
    <location>
        <begin position="59"/>
        <end position="83"/>
    </location>
</feature>
<dbReference type="EMBL" id="KR051003">
    <property type="protein sequence ID" value="AKQ50935.1"/>
    <property type="molecule type" value="Genomic_DNA"/>
</dbReference>
<accession>A0A0U2E1L2</accession>
<keyword evidence="6" id="KW-1278">Translocase</keyword>
<evidence type="ECO:0000256" key="7">
    <source>
        <dbReference type="ARBA" id="ARBA00022989"/>
    </source>
</evidence>
<dbReference type="GO" id="GO:0042773">
    <property type="term" value="P:ATP synthesis coupled electron transport"/>
    <property type="evidence" value="ECO:0007669"/>
    <property type="project" value="InterPro"/>
</dbReference>
<evidence type="ECO:0000256" key="1">
    <source>
        <dbReference type="ARBA" id="ARBA00004225"/>
    </source>
</evidence>
<evidence type="ECO:0000256" key="4">
    <source>
        <dbReference type="ARBA" id="ARBA00022448"/>
    </source>
</evidence>
<evidence type="ECO:0000256" key="6">
    <source>
        <dbReference type="ARBA" id="ARBA00022967"/>
    </source>
</evidence>
<dbReference type="GeneID" id="38745253"/>
<feature type="transmembrane region" description="Helical" evidence="12">
    <location>
        <begin position="27"/>
        <end position="47"/>
    </location>
</feature>
<keyword evidence="9 13" id="KW-0496">Mitochondrion</keyword>
<dbReference type="InterPro" id="IPR001133">
    <property type="entry name" value="NADH_UbQ_OxRdtase_chain4L/K"/>
</dbReference>
<dbReference type="GO" id="GO:0031966">
    <property type="term" value="C:mitochondrial membrane"/>
    <property type="evidence" value="ECO:0007669"/>
    <property type="project" value="UniProtKB-SubCell"/>
</dbReference>
<evidence type="ECO:0000256" key="2">
    <source>
        <dbReference type="ARBA" id="ARBA00010519"/>
    </source>
</evidence>
<dbReference type="NCBIfam" id="NF004320">
    <property type="entry name" value="PRK05715.1-2"/>
    <property type="match status" value="1"/>
</dbReference>
<organism evidence="13">
    <name type="scientific">Halcampoides purpureus</name>
    <dbReference type="NCBI Taxonomy" id="2268653"/>
    <lineage>
        <taxon>Eukaryota</taxon>
        <taxon>Metazoa</taxon>
        <taxon>Cnidaria</taxon>
        <taxon>Anthozoa</taxon>
        <taxon>Hexacorallia</taxon>
        <taxon>Actiniaria</taxon>
        <taxon>Halcampoididae</taxon>
        <taxon>Halcampoides</taxon>
    </lineage>
</organism>
<evidence type="ECO:0000256" key="5">
    <source>
        <dbReference type="ARBA" id="ARBA00022692"/>
    </source>
</evidence>
<dbReference type="NCBIfam" id="NF004323">
    <property type="entry name" value="PRK05715.1-5"/>
    <property type="match status" value="1"/>
</dbReference>
<geneLocation type="mitochondrion" evidence="13"/>
<dbReference type="Gene3D" id="1.10.287.3510">
    <property type="match status" value="1"/>
</dbReference>
<name>A0A0U2E1L2_9CNID</name>
<keyword evidence="10 12" id="KW-0472">Membrane</keyword>
<gene>
    <name evidence="13" type="primary">ND4L</name>
</gene>
<comment type="subcellular location">
    <subcellularLocation>
        <location evidence="1">Mitochondrion membrane</location>
        <topology evidence="1">Multi-pass membrane protein</topology>
    </subcellularLocation>
</comment>
<evidence type="ECO:0000313" key="13">
    <source>
        <dbReference type="EMBL" id="AKQ50935.1"/>
    </source>
</evidence>
<dbReference type="AlphaFoldDB" id="A0A0U2E1L2"/>
<dbReference type="FunFam" id="1.10.287.3510:FF:000004">
    <property type="entry name" value="NADH-ubiquinone oxidoreductase chain 4L"/>
    <property type="match status" value="1"/>
</dbReference>
<feature type="transmembrane region" description="Helical" evidence="12">
    <location>
        <begin position="6"/>
        <end position="22"/>
    </location>
</feature>
<dbReference type="PANTHER" id="PTHR11434">
    <property type="entry name" value="NADH-UBIQUINONE OXIDOREDUCTASE SUBUNIT ND4L"/>
    <property type="match status" value="1"/>
</dbReference>
<evidence type="ECO:0000256" key="12">
    <source>
        <dbReference type="SAM" id="Phobius"/>
    </source>
</evidence>
<dbReference type="CTD" id="4539"/>
<reference evidence="13" key="1">
    <citation type="journal article" date="2015" name="Mitochondrial DNA">
        <title>Multiplexed pyrosequencing of nine sea anemone (Cnidaria: Anthozoa: Hexacorallia: Actiniaria) mitochondrial genomes.</title>
        <authorList>
            <person name="Foox J."/>
            <person name="Brugler M."/>
            <person name="Siddall M.E."/>
            <person name="Rodriguez E."/>
        </authorList>
    </citation>
    <scope>NUCLEOTIDE SEQUENCE</scope>
</reference>
<dbReference type="GO" id="GO:0016651">
    <property type="term" value="F:oxidoreductase activity, acting on NAD(P)H"/>
    <property type="evidence" value="ECO:0007669"/>
    <property type="project" value="InterPro"/>
</dbReference>
<evidence type="ECO:0000256" key="9">
    <source>
        <dbReference type="ARBA" id="ARBA00023128"/>
    </source>
</evidence>
<sequence length="99" mass="10974">MYYRYMIVAILLLLLGVLGIVLNRGHLIIMLMSIELILLAASFLFLINSIVTDALIEQVFTIMVLTVAAAESSIGLAIMVAYYRIKGTIAIKSLNWLRG</sequence>